<name>A0A6M0SRH8_CLOBO</name>
<dbReference type="EMBL" id="SGKU01000037">
    <property type="protein sequence ID" value="NFA43369.1"/>
    <property type="molecule type" value="Genomic_DNA"/>
</dbReference>
<dbReference type="AlphaFoldDB" id="A0A6M0SRH8"/>
<comment type="caution">
    <text evidence="1">The sequence shown here is derived from an EMBL/GenBank/DDBJ whole genome shotgun (WGS) entry which is preliminary data.</text>
</comment>
<evidence type="ECO:0000313" key="2">
    <source>
        <dbReference type="Proteomes" id="UP000472355"/>
    </source>
</evidence>
<dbReference type="Proteomes" id="UP000472355">
    <property type="component" value="Unassembled WGS sequence"/>
</dbReference>
<organism evidence="1 2">
    <name type="scientific">Clostridium botulinum</name>
    <dbReference type="NCBI Taxonomy" id="1491"/>
    <lineage>
        <taxon>Bacteria</taxon>
        <taxon>Bacillati</taxon>
        <taxon>Bacillota</taxon>
        <taxon>Clostridia</taxon>
        <taxon>Eubacteriales</taxon>
        <taxon>Clostridiaceae</taxon>
        <taxon>Clostridium</taxon>
    </lineage>
</organism>
<sequence length="156" mass="17650">MSNIFDMSEFESFEKDLIKLANDVMPKECKKFIRTQGNKLKKTTLAAAKSSVNAKNGRYHKSIKRGKVYKYRGNGAWAIRVYSSDPKAHLIEDGHRIITRGKGKKAKKHYTKENGGKECGFVPGKKVFKKSQQSFKSIFDSDVEKFIDNVIVGGIK</sequence>
<accession>A0A6M0SRH8</accession>
<proteinExistence type="predicted"/>
<gene>
    <name evidence="1" type="ORF">EXM65_12505</name>
</gene>
<reference evidence="1 2" key="1">
    <citation type="submission" date="2019-02" db="EMBL/GenBank/DDBJ databases">
        <title>Genome sequencing of Clostridium botulinum clinical isolates.</title>
        <authorList>
            <person name="Brunt J."/>
            <person name="Van Vliet A.H.M."/>
            <person name="Stringer S.C."/>
            <person name="Grant K.A."/>
            <person name="Carter A.C."/>
            <person name="Peck M.W."/>
        </authorList>
    </citation>
    <scope>NUCLEOTIDE SEQUENCE [LARGE SCALE GENOMIC DNA]</scope>
    <source>
        <strain evidence="1 2">H113700579</strain>
    </source>
</reference>
<protein>
    <submittedName>
        <fullName evidence="1">HK97 gp10 family phage protein</fullName>
    </submittedName>
</protein>
<evidence type="ECO:0000313" key="1">
    <source>
        <dbReference type="EMBL" id="NFA43369.1"/>
    </source>
</evidence>